<dbReference type="Gene3D" id="2.60.20.10">
    <property type="entry name" value="Crystallins"/>
    <property type="match status" value="1"/>
</dbReference>
<evidence type="ECO:0000259" key="4">
    <source>
        <dbReference type="SMART" id="SM00247"/>
    </source>
</evidence>
<dbReference type="SMART" id="SM00247">
    <property type="entry name" value="XTALbg"/>
    <property type="match status" value="1"/>
</dbReference>
<keyword evidence="2" id="KW-0677">Repeat</keyword>
<name>A0A7W8MGD1_9CAUL</name>
<keyword evidence="6" id="KW-1185">Reference proteome</keyword>
<comment type="caution">
    <text evidence="5">The sequence shown here is derived from an EMBL/GenBank/DDBJ whole genome shotgun (WGS) entry which is preliminary data.</text>
</comment>
<dbReference type="AlphaFoldDB" id="A0A7W8MGD1"/>
<keyword evidence="3" id="KW-0732">Signal</keyword>
<dbReference type="InterPro" id="IPR001064">
    <property type="entry name" value="Beta/gamma_crystallin"/>
</dbReference>
<gene>
    <name evidence="5" type="ORF">HNQ67_001628</name>
</gene>
<evidence type="ECO:0000313" key="5">
    <source>
        <dbReference type="EMBL" id="MBB5292108.1"/>
    </source>
</evidence>
<dbReference type="Proteomes" id="UP000566663">
    <property type="component" value="Unassembled WGS sequence"/>
</dbReference>
<dbReference type="InterPro" id="IPR011024">
    <property type="entry name" value="G_crystallin-like"/>
</dbReference>
<proteinExistence type="inferred from homology"/>
<evidence type="ECO:0000256" key="1">
    <source>
        <dbReference type="ARBA" id="ARBA00009646"/>
    </source>
</evidence>
<comment type="similarity">
    <text evidence="1">Belongs to the beta/gamma-crystallin family.</text>
</comment>
<accession>A0A7W8MGD1</accession>
<feature type="signal peptide" evidence="3">
    <location>
        <begin position="1"/>
        <end position="20"/>
    </location>
</feature>
<evidence type="ECO:0000313" key="6">
    <source>
        <dbReference type="Proteomes" id="UP000566663"/>
    </source>
</evidence>
<sequence length="116" mass="12533">MSHIVLGFVLALLAPTTTPAVQDSTLGQPRMPSATTLTLYAQAGLEGPTLFLVEDVSNISDSFRTESLKTSGGAWEVCDRINYQGQCRITEGRKMHLDSDVGLRAVRSARPVVARD</sequence>
<feature type="domain" description="Beta/gamma crystallin 'Greek key'" evidence="4">
    <location>
        <begin position="36"/>
        <end position="112"/>
    </location>
</feature>
<dbReference type="Pfam" id="PF00030">
    <property type="entry name" value="Crystall"/>
    <property type="match status" value="1"/>
</dbReference>
<organism evidence="5 6">
    <name type="scientific">Brevundimonas basaltis</name>
    <dbReference type="NCBI Taxonomy" id="472166"/>
    <lineage>
        <taxon>Bacteria</taxon>
        <taxon>Pseudomonadati</taxon>
        <taxon>Pseudomonadota</taxon>
        <taxon>Alphaproteobacteria</taxon>
        <taxon>Caulobacterales</taxon>
        <taxon>Caulobacteraceae</taxon>
        <taxon>Brevundimonas</taxon>
    </lineage>
</organism>
<reference evidence="5 6" key="1">
    <citation type="submission" date="2020-08" db="EMBL/GenBank/DDBJ databases">
        <title>Genomic Encyclopedia of Type Strains, Phase IV (KMG-IV): sequencing the most valuable type-strain genomes for metagenomic binning, comparative biology and taxonomic classification.</title>
        <authorList>
            <person name="Goeker M."/>
        </authorList>
    </citation>
    <scope>NUCLEOTIDE SEQUENCE [LARGE SCALE GENOMIC DNA]</scope>
    <source>
        <strain evidence="5 6">DSM 25335</strain>
    </source>
</reference>
<evidence type="ECO:0000256" key="2">
    <source>
        <dbReference type="ARBA" id="ARBA00022737"/>
    </source>
</evidence>
<dbReference type="RefSeq" id="WP_183254223.1">
    <property type="nucleotide sequence ID" value="NZ_BAAAFF010000002.1"/>
</dbReference>
<protein>
    <recommendedName>
        <fullName evidence="4">Beta/gamma crystallin 'Greek key' domain-containing protein</fullName>
    </recommendedName>
</protein>
<evidence type="ECO:0000256" key="3">
    <source>
        <dbReference type="SAM" id="SignalP"/>
    </source>
</evidence>
<dbReference type="EMBL" id="JACHFZ010000003">
    <property type="protein sequence ID" value="MBB5292108.1"/>
    <property type="molecule type" value="Genomic_DNA"/>
</dbReference>
<feature type="chain" id="PRO_5030779409" description="Beta/gamma crystallin 'Greek key' domain-containing protein" evidence="3">
    <location>
        <begin position="21"/>
        <end position="116"/>
    </location>
</feature>
<dbReference type="SUPFAM" id="SSF49695">
    <property type="entry name" value="gamma-Crystallin-like"/>
    <property type="match status" value="1"/>
</dbReference>